<dbReference type="EMBL" id="JAOQKC010000021">
    <property type="protein sequence ID" value="MCU6697902.1"/>
    <property type="molecule type" value="Genomic_DNA"/>
</dbReference>
<accession>A0ABT2S0F9</accession>
<dbReference type="PANTHER" id="PTHR46470:SF2">
    <property type="entry name" value="GLYCERALDEHYDE 3-PHOSPHATE PHOSPHATASE"/>
    <property type="match status" value="1"/>
</dbReference>
<dbReference type="RefSeq" id="WP_158364690.1">
    <property type="nucleotide sequence ID" value="NZ_JAOQKC010000021.1"/>
</dbReference>
<proteinExistence type="predicted"/>
<dbReference type="Pfam" id="PF00702">
    <property type="entry name" value="Hydrolase"/>
    <property type="match status" value="1"/>
</dbReference>
<gene>
    <name evidence="5" type="ORF">OCV63_13530</name>
</gene>
<evidence type="ECO:0000313" key="6">
    <source>
        <dbReference type="Proteomes" id="UP001652461"/>
    </source>
</evidence>
<organism evidence="5 6">
    <name type="scientific">Laedolimicola ammoniilytica</name>
    <dbReference type="NCBI Taxonomy" id="2981771"/>
    <lineage>
        <taxon>Bacteria</taxon>
        <taxon>Bacillati</taxon>
        <taxon>Bacillota</taxon>
        <taxon>Clostridia</taxon>
        <taxon>Lachnospirales</taxon>
        <taxon>Lachnospiraceae</taxon>
        <taxon>Laedolimicola</taxon>
    </lineage>
</organism>
<keyword evidence="3 5" id="KW-0378">Hydrolase</keyword>
<dbReference type="InterPro" id="IPR006439">
    <property type="entry name" value="HAD-SF_hydro_IA"/>
</dbReference>
<dbReference type="NCBIfam" id="TIGR01549">
    <property type="entry name" value="HAD-SF-IA-v1"/>
    <property type="match status" value="1"/>
</dbReference>
<dbReference type="Gene3D" id="1.20.120.710">
    <property type="entry name" value="Haloacid dehalogenase hydrolase-like domain"/>
    <property type="match status" value="1"/>
</dbReference>
<dbReference type="SUPFAM" id="SSF56784">
    <property type="entry name" value="HAD-like"/>
    <property type="match status" value="1"/>
</dbReference>
<dbReference type="InterPro" id="IPR023214">
    <property type="entry name" value="HAD_sf"/>
</dbReference>
<keyword evidence="4" id="KW-0460">Magnesium</keyword>
<dbReference type="InterPro" id="IPR036412">
    <property type="entry name" value="HAD-like_sf"/>
</dbReference>
<evidence type="ECO:0000256" key="1">
    <source>
        <dbReference type="ARBA" id="ARBA00001946"/>
    </source>
</evidence>
<dbReference type="GO" id="GO:0016787">
    <property type="term" value="F:hydrolase activity"/>
    <property type="evidence" value="ECO:0007669"/>
    <property type="project" value="UniProtKB-KW"/>
</dbReference>
<protein>
    <submittedName>
        <fullName evidence="5">HAD family hydrolase</fullName>
    </submittedName>
</protein>
<sequence length="240" mass="27518">MHRIKAILFDIDDTLYDLSIPFKEAFREFFPGEEMDLEGAFLASRKYSDRIYDRSLSGEISMEEMYIYRLGNAFRDYGKIIDGATALQFQSVYEKHQHNIRMTGEMEGLLEKLSKKTTLGIITNGPSEHQRDKVRALGLERWIPMERIWISGDLGIGKPHKEIFAAAQDKLGLKPEEICFVGDAYGHDILGARGAGWKAVWFNHRGRQATGEAEPDYEVRSEQDLIALLENPSKIRLQEF</sequence>
<evidence type="ECO:0000256" key="2">
    <source>
        <dbReference type="ARBA" id="ARBA00022723"/>
    </source>
</evidence>
<dbReference type="SFLD" id="SFLDS00003">
    <property type="entry name" value="Haloacid_Dehalogenase"/>
    <property type="match status" value="1"/>
</dbReference>
<dbReference type="InterPro" id="IPR051400">
    <property type="entry name" value="HAD-like_hydrolase"/>
</dbReference>
<name>A0ABT2S0F9_9FIRM</name>
<evidence type="ECO:0000256" key="3">
    <source>
        <dbReference type="ARBA" id="ARBA00022801"/>
    </source>
</evidence>
<keyword evidence="2" id="KW-0479">Metal-binding</keyword>
<dbReference type="NCBIfam" id="TIGR01509">
    <property type="entry name" value="HAD-SF-IA-v3"/>
    <property type="match status" value="1"/>
</dbReference>
<dbReference type="PANTHER" id="PTHR46470">
    <property type="entry name" value="N-ACYLNEURAMINATE-9-PHOSPHATASE"/>
    <property type="match status" value="1"/>
</dbReference>
<comment type="cofactor">
    <cofactor evidence="1">
        <name>Mg(2+)</name>
        <dbReference type="ChEBI" id="CHEBI:18420"/>
    </cofactor>
</comment>
<comment type="caution">
    <text evidence="5">The sequence shown here is derived from an EMBL/GenBank/DDBJ whole genome shotgun (WGS) entry which is preliminary data.</text>
</comment>
<keyword evidence="6" id="KW-1185">Reference proteome</keyword>
<evidence type="ECO:0000313" key="5">
    <source>
        <dbReference type="EMBL" id="MCU6697902.1"/>
    </source>
</evidence>
<dbReference type="PRINTS" id="PR00413">
    <property type="entry name" value="HADHALOGNASE"/>
</dbReference>
<dbReference type="Gene3D" id="3.40.50.1000">
    <property type="entry name" value="HAD superfamily/HAD-like"/>
    <property type="match status" value="1"/>
</dbReference>
<dbReference type="Proteomes" id="UP001652461">
    <property type="component" value="Unassembled WGS sequence"/>
</dbReference>
<dbReference type="SFLD" id="SFLDG01129">
    <property type="entry name" value="C1.5:_HAD__Beta-PGM__Phosphata"/>
    <property type="match status" value="1"/>
</dbReference>
<reference evidence="5 6" key="1">
    <citation type="journal article" date="2021" name="ISME Commun">
        <title>Automated analysis of genomic sequences facilitates high-throughput and comprehensive description of bacteria.</title>
        <authorList>
            <person name="Hitch T.C.A."/>
        </authorList>
    </citation>
    <scope>NUCLEOTIDE SEQUENCE [LARGE SCALE GENOMIC DNA]</scope>
    <source>
        <strain evidence="5 6">Sanger_04</strain>
    </source>
</reference>
<evidence type="ECO:0000256" key="4">
    <source>
        <dbReference type="ARBA" id="ARBA00022842"/>
    </source>
</evidence>